<dbReference type="KEGG" id="csx:CSING_03595"/>
<dbReference type="Gene3D" id="3.40.960.10">
    <property type="entry name" value="VSR Endonuclease"/>
    <property type="match status" value="1"/>
</dbReference>
<accession>A0A0B6F2K1</accession>
<feature type="domain" description="DUF559" evidence="1">
    <location>
        <begin position="175"/>
        <end position="256"/>
    </location>
</feature>
<evidence type="ECO:0000313" key="2">
    <source>
        <dbReference type="EMBL" id="AJI78266.1"/>
    </source>
</evidence>
<proteinExistence type="predicted"/>
<evidence type="ECO:0000313" key="3">
    <source>
        <dbReference type="Proteomes" id="UP000031890"/>
    </source>
</evidence>
<dbReference type="Pfam" id="PF04480">
    <property type="entry name" value="DUF559"/>
    <property type="match status" value="1"/>
</dbReference>
<gene>
    <name evidence="2" type="ORF">CSING_03595</name>
</gene>
<dbReference type="AlphaFoldDB" id="A0A0B6F2K1"/>
<evidence type="ECO:0000259" key="1">
    <source>
        <dbReference type="Pfam" id="PF04480"/>
    </source>
</evidence>
<organism evidence="2 3">
    <name type="scientific">Corynebacterium singulare</name>
    <dbReference type="NCBI Taxonomy" id="161899"/>
    <lineage>
        <taxon>Bacteria</taxon>
        <taxon>Bacillati</taxon>
        <taxon>Actinomycetota</taxon>
        <taxon>Actinomycetes</taxon>
        <taxon>Mycobacteriales</taxon>
        <taxon>Corynebacteriaceae</taxon>
        <taxon>Corynebacterium</taxon>
    </lineage>
</organism>
<reference evidence="2 3" key="1">
    <citation type="journal article" date="2015" name="Genome Announc.">
        <title>Complete Genome Sequence and Annotation of Corynebacterium singulare DSM 44357, Isolated from a Human Semen Specimen.</title>
        <authorList>
            <person name="Merten M."/>
            <person name="Brinkrolf K."/>
            <person name="Albersmeier A."/>
            <person name="Kutter Y."/>
            <person name="Ruckert C."/>
            <person name="Tauch A."/>
        </authorList>
    </citation>
    <scope>NUCLEOTIDE SEQUENCE [LARGE SCALE GENOMIC DNA]</scope>
    <source>
        <strain evidence="2">IBS B52218</strain>
    </source>
</reference>
<dbReference type="HOGENOM" id="CLU_059335_0_0_11"/>
<dbReference type="InterPro" id="IPR011335">
    <property type="entry name" value="Restrct_endonuc-II-like"/>
</dbReference>
<dbReference type="Proteomes" id="UP000031890">
    <property type="component" value="Chromosome"/>
</dbReference>
<sequence>MTNFVVTGVSSATLSRGAKSGRYIKVCSTLYLTREPTPHELLTLLVERYPGLRVTGPTAAQIYLGQELSFPLHVAHRSQLPQSPYFHAYRTKKLKALVKNGFAIHIPCLAAERLDDATATTLLETFYARRDGPRYLQRHNEGVRFSPRVRSLIELAALGTDSEVEKILSHALTEAGLRVTNNVRLGAYYWDIVIPELNVIVEIDGFSFHTSDNRLTFAKDRWKGNDATLAGYILLRYSGSCIVYELPRVVDQILSVRERPVPMPEHGVWTWHWLFVREADQDQYTIYSS</sequence>
<dbReference type="OrthoDB" id="4419644at2"/>
<dbReference type="EMBL" id="CP010827">
    <property type="protein sequence ID" value="AJI78266.1"/>
    <property type="molecule type" value="Genomic_DNA"/>
</dbReference>
<name>A0A0B6F2K1_9CORY</name>
<dbReference type="InterPro" id="IPR007569">
    <property type="entry name" value="DUF559"/>
</dbReference>
<dbReference type="SUPFAM" id="SSF52980">
    <property type="entry name" value="Restriction endonuclease-like"/>
    <property type="match status" value="1"/>
</dbReference>
<dbReference type="RefSeq" id="WP_042529736.1">
    <property type="nucleotide sequence ID" value="NZ_CP010827.1"/>
</dbReference>
<protein>
    <recommendedName>
        <fullName evidence="1">DUF559 domain-containing protein</fullName>
    </recommendedName>
</protein>
<dbReference type="STRING" id="161899.CSING_03595"/>